<comment type="subcellular location">
    <subcellularLocation>
        <location evidence="1 7">Periplasm</location>
    </subcellularLocation>
</comment>
<dbReference type="GO" id="GO:0046688">
    <property type="term" value="P:response to copper ion"/>
    <property type="evidence" value="ECO:0007669"/>
    <property type="project" value="UniProtKB-UniRule"/>
</dbReference>
<evidence type="ECO:0000256" key="1">
    <source>
        <dbReference type="ARBA" id="ARBA00004418"/>
    </source>
</evidence>
<feature type="signal peptide" evidence="9">
    <location>
        <begin position="1"/>
        <end position="23"/>
    </location>
</feature>
<dbReference type="InterPro" id="IPR014756">
    <property type="entry name" value="Ig_E-set"/>
</dbReference>
<keyword evidence="6 7" id="KW-0186">Copper</keyword>
<dbReference type="PANTHER" id="PTHR34820">
    <property type="entry name" value="INNER MEMBRANE PROTEIN YEBZ"/>
    <property type="match status" value="1"/>
</dbReference>
<proteinExistence type="inferred from homology"/>
<dbReference type="EMBL" id="CPZJ01000004">
    <property type="protein sequence ID" value="CNF47061.1"/>
    <property type="molecule type" value="Genomic_DNA"/>
</dbReference>
<feature type="chain" id="PRO_5006692954" description="Copper resistance protein C" evidence="9">
    <location>
        <begin position="24"/>
        <end position="126"/>
    </location>
</feature>
<evidence type="ECO:0000256" key="3">
    <source>
        <dbReference type="ARBA" id="ARBA00022723"/>
    </source>
</evidence>
<gene>
    <name evidence="11" type="primary">pcoC</name>
    <name evidence="11" type="ORF">ERS008530_01273</name>
</gene>
<evidence type="ECO:0000313" key="11">
    <source>
        <dbReference type="EMBL" id="CNF47061.1"/>
    </source>
</evidence>
<accession>A0A0T9M179</accession>
<evidence type="ECO:0000256" key="6">
    <source>
        <dbReference type="ARBA" id="ARBA00023008"/>
    </source>
</evidence>
<dbReference type="OrthoDB" id="9796814at2"/>
<feature type="domain" description="CopC" evidence="10">
    <location>
        <begin position="24"/>
        <end position="125"/>
    </location>
</feature>
<dbReference type="Pfam" id="PF04234">
    <property type="entry name" value="CopC"/>
    <property type="match status" value="1"/>
</dbReference>
<keyword evidence="4 7" id="KW-0732">Signal</keyword>
<dbReference type="PANTHER" id="PTHR34820:SF4">
    <property type="entry name" value="INNER MEMBRANE PROTEIN YEBZ"/>
    <property type="match status" value="1"/>
</dbReference>
<dbReference type="GO" id="GO:0005507">
    <property type="term" value="F:copper ion binding"/>
    <property type="evidence" value="ECO:0007669"/>
    <property type="project" value="UniProtKB-UniRule"/>
</dbReference>
<evidence type="ECO:0000256" key="2">
    <source>
        <dbReference type="ARBA" id="ARBA00010509"/>
    </source>
</evidence>
<dbReference type="InterPro" id="IPR032694">
    <property type="entry name" value="CopC/D"/>
</dbReference>
<dbReference type="InterPro" id="IPR047685">
    <property type="entry name" value="CopC-like"/>
</dbReference>
<reference evidence="11 12" key="1">
    <citation type="submission" date="2015-03" db="EMBL/GenBank/DDBJ databases">
        <authorList>
            <person name="Murphy D."/>
        </authorList>
    </citation>
    <scope>NUCLEOTIDE SEQUENCE [LARGE SCALE GENOMIC DNA]</scope>
    <source>
        <strain evidence="11 12">BR165/97</strain>
    </source>
</reference>
<keyword evidence="3 7" id="KW-0479">Metal-binding</keyword>
<evidence type="ECO:0000256" key="4">
    <source>
        <dbReference type="ARBA" id="ARBA00022729"/>
    </source>
</evidence>
<feature type="region of interest" description="Disordered" evidence="8">
    <location>
        <begin position="73"/>
        <end position="97"/>
    </location>
</feature>
<evidence type="ECO:0000256" key="5">
    <source>
        <dbReference type="ARBA" id="ARBA00022764"/>
    </source>
</evidence>
<dbReference type="SUPFAM" id="SSF81296">
    <property type="entry name" value="E set domains"/>
    <property type="match status" value="1"/>
</dbReference>
<dbReference type="NCBIfam" id="NF033814">
    <property type="entry name" value="copper_CopC"/>
    <property type="match status" value="1"/>
</dbReference>
<dbReference type="GO" id="GO:0006825">
    <property type="term" value="P:copper ion transport"/>
    <property type="evidence" value="ECO:0007669"/>
    <property type="project" value="InterPro"/>
</dbReference>
<evidence type="ECO:0000256" key="7">
    <source>
        <dbReference type="RuleBase" id="RU369037"/>
    </source>
</evidence>
<sequence length="126" mass="13397">MRLFHQAVLASGLTVGLVFSAMAHPELKSSEPQANATVSSPTKIELNFTENLATKFSGAKLTMTGMKGMASHSPMSMAAKVSPGSNPKSMVVTPREPLPAGTYRVDWRAVSSDTHPITGNYSFSVK</sequence>
<evidence type="ECO:0000259" key="10">
    <source>
        <dbReference type="Pfam" id="PF04234"/>
    </source>
</evidence>
<evidence type="ECO:0000256" key="8">
    <source>
        <dbReference type="SAM" id="MobiDB-lite"/>
    </source>
</evidence>
<dbReference type="RefSeq" id="WP_046051774.1">
    <property type="nucleotide sequence ID" value="NZ_CPZJ01000004.1"/>
</dbReference>
<comment type="similarity">
    <text evidence="2 7">Belongs to the CopC family.</text>
</comment>
<dbReference type="GeneID" id="88079155"/>
<dbReference type="Gene3D" id="2.60.40.1220">
    <property type="match status" value="1"/>
</dbReference>
<dbReference type="InterPro" id="IPR014755">
    <property type="entry name" value="Cu-Rt/internalin_Ig-like"/>
</dbReference>
<protein>
    <recommendedName>
        <fullName evidence="7">Copper resistance protein C</fullName>
    </recommendedName>
</protein>
<dbReference type="Proteomes" id="UP000038750">
    <property type="component" value="Unassembled WGS sequence"/>
</dbReference>
<dbReference type="GO" id="GO:0005886">
    <property type="term" value="C:plasma membrane"/>
    <property type="evidence" value="ECO:0007669"/>
    <property type="project" value="TreeGrafter"/>
</dbReference>
<dbReference type="GO" id="GO:0042597">
    <property type="term" value="C:periplasmic space"/>
    <property type="evidence" value="ECO:0007669"/>
    <property type="project" value="UniProtKB-SubCell"/>
</dbReference>
<keyword evidence="5 7" id="KW-0574">Periplasm</keyword>
<evidence type="ECO:0000256" key="9">
    <source>
        <dbReference type="SAM" id="SignalP"/>
    </source>
</evidence>
<organism evidence="11 12">
    <name type="scientific">Yersinia intermedia</name>
    <dbReference type="NCBI Taxonomy" id="631"/>
    <lineage>
        <taxon>Bacteria</taxon>
        <taxon>Pseudomonadati</taxon>
        <taxon>Pseudomonadota</taxon>
        <taxon>Gammaproteobacteria</taxon>
        <taxon>Enterobacterales</taxon>
        <taxon>Yersiniaceae</taxon>
        <taxon>Yersinia</taxon>
    </lineage>
</organism>
<comment type="function">
    <text evidence="7">Involved in copper resistance.</text>
</comment>
<evidence type="ECO:0000313" key="12">
    <source>
        <dbReference type="Proteomes" id="UP000038750"/>
    </source>
</evidence>
<dbReference type="AlphaFoldDB" id="A0A0T9M179"/>
<name>A0A0T9M179_YERIN</name>
<dbReference type="InterPro" id="IPR007348">
    <property type="entry name" value="CopC_dom"/>
</dbReference>